<comment type="caution">
    <text evidence="3">The sequence shown here is derived from an EMBL/GenBank/DDBJ whole genome shotgun (WGS) entry which is preliminary data.</text>
</comment>
<evidence type="ECO:0000256" key="1">
    <source>
        <dbReference type="SAM" id="MobiDB-lite"/>
    </source>
</evidence>
<evidence type="ECO:0008006" key="5">
    <source>
        <dbReference type="Google" id="ProtNLM"/>
    </source>
</evidence>
<dbReference type="SUPFAM" id="SSF55399">
    <property type="entry name" value="Subtilisin inhibitor"/>
    <property type="match status" value="1"/>
</dbReference>
<feature type="region of interest" description="Disordered" evidence="1">
    <location>
        <begin position="24"/>
        <end position="103"/>
    </location>
</feature>
<accession>A0ABS8GIY8</accession>
<feature type="chain" id="PRO_5046938429" description="Serine protease inhibitor" evidence="2">
    <location>
        <begin position="26"/>
        <end position="177"/>
    </location>
</feature>
<sequence>MFRPFRGLLVLGVAALVLSACGGSAGTPTNDPSSASASVSSSASPSASESASPSAAGTPAPDPSSAGTSLTVDYREDGERTSTTWTLQCDGATPEGSSDAPDPAAACAALADRGTALFAAPDANLMCTQIIKGHQRARVTGTVNGEAVDQTFSLRDGCQIGRWESLTALLGPAEGNL</sequence>
<keyword evidence="2" id="KW-0732">Signal</keyword>
<dbReference type="Gene3D" id="3.30.350.10">
    <property type="entry name" value="Subtilisin inhibitor-like"/>
    <property type="match status" value="1"/>
</dbReference>
<evidence type="ECO:0000313" key="3">
    <source>
        <dbReference type="EMBL" id="MCC3266323.1"/>
    </source>
</evidence>
<keyword evidence="4" id="KW-1185">Reference proteome</keyword>
<organism evidence="3 4">
    <name type="scientific">Arthrobacter gengyunqii</name>
    <dbReference type="NCBI Taxonomy" id="2886940"/>
    <lineage>
        <taxon>Bacteria</taxon>
        <taxon>Bacillati</taxon>
        <taxon>Actinomycetota</taxon>
        <taxon>Actinomycetes</taxon>
        <taxon>Micrococcales</taxon>
        <taxon>Micrococcaceae</taxon>
        <taxon>Arthrobacter</taxon>
    </lineage>
</organism>
<dbReference type="RefSeq" id="WP_227891105.1">
    <property type="nucleotide sequence ID" value="NZ_JAJFZQ010000005.1"/>
</dbReference>
<proteinExistence type="predicted"/>
<dbReference type="InterPro" id="IPR036819">
    <property type="entry name" value="Subtilisin_inhibitor-like_sf"/>
</dbReference>
<reference evidence="3" key="1">
    <citation type="submission" date="2021-10" db="EMBL/GenBank/DDBJ databases">
        <title>Novel species in genus Arthrobacter.</title>
        <authorList>
            <person name="Liu Y."/>
        </authorList>
    </citation>
    <scope>NUCLEOTIDE SEQUENCE</scope>
    <source>
        <strain evidence="3">Zg-Y786</strain>
    </source>
</reference>
<feature type="compositionally biased region" description="Low complexity" evidence="1">
    <location>
        <begin position="32"/>
        <end position="66"/>
    </location>
</feature>
<feature type="signal peptide" evidence="2">
    <location>
        <begin position="1"/>
        <end position="25"/>
    </location>
</feature>
<dbReference type="PROSITE" id="PS51257">
    <property type="entry name" value="PROKAR_LIPOPROTEIN"/>
    <property type="match status" value="1"/>
</dbReference>
<name>A0ABS8GIY8_9MICC</name>
<dbReference type="Proteomes" id="UP001139168">
    <property type="component" value="Unassembled WGS sequence"/>
</dbReference>
<evidence type="ECO:0000313" key="4">
    <source>
        <dbReference type="Proteomes" id="UP001139168"/>
    </source>
</evidence>
<gene>
    <name evidence="3" type="ORF">LJ752_09740</name>
</gene>
<evidence type="ECO:0000256" key="2">
    <source>
        <dbReference type="SAM" id="SignalP"/>
    </source>
</evidence>
<protein>
    <recommendedName>
        <fullName evidence="5">Serine protease inhibitor</fullName>
    </recommendedName>
</protein>
<dbReference type="EMBL" id="JAJFZQ010000005">
    <property type="protein sequence ID" value="MCC3266323.1"/>
    <property type="molecule type" value="Genomic_DNA"/>
</dbReference>